<evidence type="ECO:0000256" key="6">
    <source>
        <dbReference type="ARBA" id="ARBA00022705"/>
    </source>
</evidence>
<dbReference type="InterPro" id="IPR004365">
    <property type="entry name" value="NA-bd_OB_tRNA"/>
</dbReference>
<protein>
    <recommendedName>
        <fullName evidence="3">DNA polymerase III subunit alpha</fullName>
        <ecNumber evidence="2">2.7.7.7</ecNumber>
    </recommendedName>
</protein>
<dbReference type="CDD" id="cd04485">
    <property type="entry name" value="DnaE_OBF"/>
    <property type="match status" value="1"/>
</dbReference>
<evidence type="ECO:0000259" key="9">
    <source>
        <dbReference type="SMART" id="SM00481"/>
    </source>
</evidence>
<evidence type="ECO:0000256" key="4">
    <source>
        <dbReference type="ARBA" id="ARBA00022679"/>
    </source>
</evidence>
<dbReference type="Pfam" id="PF01336">
    <property type="entry name" value="tRNA_anti-codon"/>
    <property type="match status" value="1"/>
</dbReference>
<dbReference type="InterPro" id="IPR011708">
    <property type="entry name" value="DNA_pol3_alpha_NTPase_dom"/>
</dbReference>
<comment type="subcellular location">
    <subcellularLocation>
        <location evidence="1">Cytoplasm</location>
    </subcellularLocation>
</comment>
<dbReference type="SMART" id="SM00481">
    <property type="entry name" value="POLIIIAc"/>
    <property type="match status" value="1"/>
</dbReference>
<dbReference type="InterPro" id="IPR016195">
    <property type="entry name" value="Pol/histidinol_Pase-like"/>
</dbReference>
<evidence type="ECO:0000256" key="2">
    <source>
        <dbReference type="ARBA" id="ARBA00012417"/>
    </source>
</evidence>
<name>A0A6J6J0Y6_9ZZZZ</name>
<dbReference type="InterPro" id="IPR004013">
    <property type="entry name" value="PHP_dom"/>
</dbReference>
<keyword evidence="6" id="KW-0235">DNA replication</keyword>
<dbReference type="Gene3D" id="1.10.150.870">
    <property type="match status" value="1"/>
</dbReference>
<comment type="catalytic activity">
    <reaction evidence="8">
        <text>DNA(n) + a 2'-deoxyribonucleoside 5'-triphosphate = DNA(n+1) + diphosphate</text>
        <dbReference type="Rhea" id="RHEA:22508"/>
        <dbReference type="Rhea" id="RHEA-COMP:17339"/>
        <dbReference type="Rhea" id="RHEA-COMP:17340"/>
        <dbReference type="ChEBI" id="CHEBI:33019"/>
        <dbReference type="ChEBI" id="CHEBI:61560"/>
        <dbReference type="ChEBI" id="CHEBI:173112"/>
        <dbReference type="EC" id="2.7.7.7"/>
    </reaction>
</comment>
<dbReference type="Pfam" id="PF02811">
    <property type="entry name" value="PHP"/>
    <property type="match status" value="1"/>
</dbReference>
<dbReference type="InterPro" id="IPR041931">
    <property type="entry name" value="DNA_pol3_alpha_thumb_dom"/>
</dbReference>
<dbReference type="AlphaFoldDB" id="A0A6J6J0Y6"/>
<dbReference type="GO" id="GO:0005737">
    <property type="term" value="C:cytoplasm"/>
    <property type="evidence" value="ECO:0007669"/>
    <property type="project" value="UniProtKB-SubCell"/>
</dbReference>
<accession>A0A6J6J0Y6</accession>
<evidence type="ECO:0000256" key="7">
    <source>
        <dbReference type="ARBA" id="ARBA00022932"/>
    </source>
</evidence>
<evidence type="ECO:0000256" key="3">
    <source>
        <dbReference type="ARBA" id="ARBA00019114"/>
    </source>
</evidence>
<dbReference type="InterPro" id="IPR004805">
    <property type="entry name" value="DnaE2/DnaE/PolC"/>
</dbReference>
<reference evidence="10" key="1">
    <citation type="submission" date="2020-05" db="EMBL/GenBank/DDBJ databases">
        <authorList>
            <person name="Chiriac C."/>
            <person name="Salcher M."/>
            <person name="Ghai R."/>
            <person name="Kavagutti S V."/>
        </authorList>
    </citation>
    <scope>NUCLEOTIDE SEQUENCE</scope>
</reference>
<sequence length="1178" mass="129904">MSTDKDSFVHLHVHTEFSMLDGAARIKPLIQEVTAQGMPAIGISDHGNNHGAFDFYKTAKSAGVKPIIGIEAYLSPGTARQDRTRVRWGNGGDVDGDVSGGGAYTHMTMFAENTPGMYNLFRMSSKAWLDGYYFKPRMDRELLNTYGKGIIATTGCVSGEVQTRLRLGQYEEARKAAAEFQDIFGKENYFAEIMDHGLDIERRTMSDLIRLAKDLDMPLLATNDLHYTHAGDAEAHEALLCVQSGSTLMDPNRFKFDAQEFYLKSAKQMRELFADYPEACDNTLLIAERCNVEFVERELMPRFPVPEGQTEASWFEQEVAAGMNRRYKGEIPVAQAKQVSYEVEVIKQMGFPGYFLVVADFIAWARAQGIRVGPGRGSAAGSIVAYALGITELDPVKHGLIFERFLNPERVSMPDIDVDFDDRRRGEVIRYVSDKYGDDRVAQIVTFGTIKAKQALKDAGRVLAMPYSVGEKLTKAMPPMVLGRDISLNDLIEKTSERYKEAQDFRDLIEGDDDSAKVFELAQGLENLKRQWGVHAAGVIMSAEPLIDVIPIMKREDDGAIITQFDQPPCEKLGLLKMDFLGLRNLTVLDDTLANIKSNRGETVVLEDLDLDSDPATFELLSRGDTLGVFQLDGTAMRSLLRLLKPSLFEHISAVIALYRPGPMGMNSHTNYALRKNGLQEVDSVHPELSESLSEVLDPTYGLIVYQEQVMAAAQKAAGFTLGKADLLRRAMGKKNKEELDKQYEGFSDGMKANGYSEEAIKALWDTLLPFADYAFNRAHSAAYGVLSYWTAYLKANYPAEYMAALLTSVGDSKDKLGLYLSECRRMGINVLAPDVNESIAAFSAVGKDIRFGLGAVRNVGLNVVDGIATARTEKGRFTTFHDFLRKVPAVVCSKRVIESLIKAGAFDTLGNTRRALVEIHEEAVDAQASLKKNEAVGQVDLFGSLFDSDPGVEDSFGGSVPDRPEWSKKEKLAYERDMLGLYVSDHPLAGREAQIARHSQMSITDLHASETVADGETVTIAGLVTSVQHKVARASGNPYGAVTVEDFEGELNVMLMGKTYQEFGRNLEADQIVVVRGRVSQRDDGKSLNAYSIETIEGGGDGPAGPLVLKLQESEATREVLEELDRILRINAGSDEVQVRLVSADQERMFKLQPTVKISSELIGELKVLLGASCLSA</sequence>
<dbReference type="NCBIfam" id="TIGR00594">
    <property type="entry name" value="polc"/>
    <property type="match status" value="1"/>
</dbReference>
<dbReference type="PANTHER" id="PTHR32294">
    <property type="entry name" value="DNA POLYMERASE III SUBUNIT ALPHA"/>
    <property type="match status" value="1"/>
</dbReference>
<organism evidence="10">
    <name type="scientific">freshwater metagenome</name>
    <dbReference type="NCBI Taxonomy" id="449393"/>
    <lineage>
        <taxon>unclassified sequences</taxon>
        <taxon>metagenomes</taxon>
        <taxon>ecological metagenomes</taxon>
    </lineage>
</organism>
<proteinExistence type="predicted"/>
<evidence type="ECO:0000256" key="1">
    <source>
        <dbReference type="ARBA" id="ARBA00004496"/>
    </source>
</evidence>
<dbReference type="InterPro" id="IPR003141">
    <property type="entry name" value="Pol/His_phosphatase_N"/>
</dbReference>
<dbReference type="Gene3D" id="3.20.20.140">
    <property type="entry name" value="Metal-dependent hydrolases"/>
    <property type="match status" value="1"/>
</dbReference>
<evidence type="ECO:0000256" key="8">
    <source>
        <dbReference type="ARBA" id="ARBA00049244"/>
    </source>
</evidence>
<keyword evidence="5" id="KW-0548">Nucleotidyltransferase</keyword>
<feature type="domain" description="Polymerase/histidinol phosphatase N-terminal" evidence="9">
    <location>
        <begin position="9"/>
        <end position="76"/>
    </location>
</feature>
<dbReference type="GO" id="GO:0008408">
    <property type="term" value="F:3'-5' exonuclease activity"/>
    <property type="evidence" value="ECO:0007669"/>
    <property type="project" value="InterPro"/>
</dbReference>
<dbReference type="EMBL" id="CAEZVN010000032">
    <property type="protein sequence ID" value="CAB4630510.1"/>
    <property type="molecule type" value="Genomic_DNA"/>
</dbReference>
<dbReference type="Gene3D" id="1.10.10.1600">
    <property type="entry name" value="Bacterial DNA polymerase III alpha subunit, thumb domain"/>
    <property type="match status" value="1"/>
</dbReference>
<dbReference type="NCBIfam" id="NF004226">
    <property type="entry name" value="PRK05673.1"/>
    <property type="match status" value="1"/>
</dbReference>
<dbReference type="GO" id="GO:0003887">
    <property type="term" value="F:DNA-directed DNA polymerase activity"/>
    <property type="evidence" value="ECO:0007669"/>
    <property type="project" value="UniProtKB-KW"/>
</dbReference>
<keyword evidence="4" id="KW-0808">Transferase</keyword>
<evidence type="ECO:0000313" key="10">
    <source>
        <dbReference type="EMBL" id="CAB4630510.1"/>
    </source>
</evidence>
<dbReference type="PANTHER" id="PTHR32294:SF0">
    <property type="entry name" value="DNA POLYMERASE III SUBUNIT ALPHA"/>
    <property type="match status" value="1"/>
</dbReference>
<dbReference type="GO" id="GO:0006260">
    <property type="term" value="P:DNA replication"/>
    <property type="evidence" value="ECO:0007669"/>
    <property type="project" value="UniProtKB-KW"/>
</dbReference>
<dbReference type="CDD" id="cd12113">
    <property type="entry name" value="PHP_PolIIIA_DnaE3"/>
    <property type="match status" value="1"/>
</dbReference>
<dbReference type="EC" id="2.7.7.7" evidence="2"/>
<gene>
    <name evidence="10" type="ORF">UFOPK2001_00489</name>
</gene>
<evidence type="ECO:0000256" key="5">
    <source>
        <dbReference type="ARBA" id="ARBA00022695"/>
    </source>
</evidence>
<dbReference type="Pfam" id="PF07733">
    <property type="entry name" value="DNA_pol3_alpha"/>
    <property type="match status" value="1"/>
</dbReference>
<dbReference type="InterPro" id="IPR040982">
    <property type="entry name" value="DNA_pol3_finger"/>
</dbReference>
<dbReference type="SUPFAM" id="SSF89550">
    <property type="entry name" value="PHP domain-like"/>
    <property type="match status" value="1"/>
</dbReference>
<dbReference type="Pfam" id="PF17657">
    <property type="entry name" value="DNA_pol3_finger"/>
    <property type="match status" value="1"/>
</dbReference>
<dbReference type="Pfam" id="PF14579">
    <property type="entry name" value="HHH_6"/>
    <property type="match status" value="1"/>
</dbReference>
<dbReference type="InterPro" id="IPR029460">
    <property type="entry name" value="DNAPol_HHH"/>
</dbReference>
<keyword evidence="7" id="KW-0239">DNA-directed DNA polymerase</keyword>
<dbReference type="GO" id="GO:0003676">
    <property type="term" value="F:nucleic acid binding"/>
    <property type="evidence" value="ECO:0007669"/>
    <property type="project" value="InterPro"/>
</dbReference>